<name>A0A2J0T645_STEMA</name>
<reference evidence="10" key="2">
    <citation type="journal article" date="2020" name="Front. Microbiol.">
        <title>Genetic Variants of the DSF Quorum Sensing System in Stenotrophomonas maltophilia Influence Virulence and Resistance Phenotypes Among Genotypically Diverse Clinical Isolates.</title>
        <authorList>
            <person name="Yero D."/>
            <person name="Huedo P."/>
            <person name="Conchillo-Sole O."/>
            <person name="Martinez-Servat S."/>
            <person name="Mamat U."/>
            <person name="Coves X."/>
            <person name="Llanas F."/>
            <person name="Roca I."/>
            <person name="Vila J."/>
            <person name="Schaible U.E."/>
            <person name="Daura X."/>
            <person name="Gibert I."/>
        </authorList>
    </citation>
    <scope>NUCLEOTIDE SEQUENCE</scope>
    <source>
        <strain evidence="10">OG156</strain>
    </source>
</reference>
<evidence type="ECO:0000256" key="1">
    <source>
        <dbReference type="ARBA" id="ARBA00004651"/>
    </source>
</evidence>
<organism evidence="10 11">
    <name type="scientific">Stenotrophomonas maltophilia</name>
    <name type="common">Pseudomonas maltophilia</name>
    <name type="synonym">Xanthomonas maltophilia</name>
    <dbReference type="NCBI Taxonomy" id="40324"/>
    <lineage>
        <taxon>Bacteria</taxon>
        <taxon>Pseudomonadati</taxon>
        <taxon>Pseudomonadota</taxon>
        <taxon>Gammaproteobacteria</taxon>
        <taxon>Lysobacterales</taxon>
        <taxon>Lysobacteraceae</taxon>
        <taxon>Stenotrophomonas</taxon>
        <taxon>Stenotrophomonas maltophilia group</taxon>
    </lineage>
</organism>
<keyword evidence="4" id="KW-0808">Transferase</keyword>
<dbReference type="GO" id="GO:0010041">
    <property type="term" value="P:response to iron(III) ion"/>
    <property type="evidence" value="ECO:0007669"/>
    <property type="project" value="TreeGrafter"/>
</dbReference>
<evidence type="ECO:0000256" key="3">
    <source>
        <dbReference type="ARBA" id="ARBA00022676"/>
    </source>
</evidence>
<dbReference type="Proteomes" id="UP000822271">
    <property type="component" value="Unassembled WGS sequence"/>
</dbReference>
<evidence type="ECO:0000256" key="5">
    <source>
        <dbReference type="ARBA" id="ARBA00022692"/>
    </source>
</evidence>
<dbReference type="InterPro" id="IPR038731">
    <property type="entry name" value="RgtA/B/C-like"/>
</dbReference>
<evidence type="ECO:0000256" key="8">
    <source>
        <dbReference type="SAM" id="Phobius"/>
    </source>
</evidence>
<feature type="transmembrane region" description="Helical" evidence="8">
    <location>
        <begin position="211"/>
        <end position="234"/>
    </location>
</feature>
<comment type="caution">
    <text evidence="10">The sequence shown here is derived from an EMBL/GenBank/DDBJ whole genome shotgun (WGS) entry which is preliminary data.</text>
</comment>
<dbReference type="Pfam" id="PF13231">
    <property type="entry name" value="PMT_2"/>
    <property type="match status" value="1"/>
</dbReference>
<feature type="transmembrane region" description="Helical" evidence="8">
    <location>
        <begin position="80"/>
        <end position="101"/>
    </location>
</feature>
<feature type="domain" description="Glycosyltransferase RgtA/B/C/D-like" evidence="9">
    <location>
        <begin position="63"/>
        <end position="224"/>
    </location>
</feature>
<sequence length="573" mass="64506">MLKTHASRQTWLFVVVALLVLGAGLGLRDPWPSDEPRFALVARQMVDSGYWLFPHRGTELYSDKPPMLMWWQASLYGLVGHWRVAFLLPSLLAALGTLWCVVDLGRRLWTRQVGLYAGWALLFALQFTFQAKKAQIDPLLVLFITLANYGLLRHLLLGPAWRWWWLGWFFAGIGVITKGVGMLALLMIVPAAIAAALHWPRVSLHARDGRFWLAPLAFLLAVSLWLAPMLLAALGTGSDEYRAYINDILVRQTARRYTQSWDHHQPWWYFFGVMPAMWIPAFLALPWAIPAWRRRLCRRDPRYLLPLAWWVLVVLFFSIPQGKRDVYILPALPMFCLALAPLLPGLLKRRDVQAVLGGFAALLALGLSLVGALALLGDPRFEVNLAHGRGLPPGATDALAWTILAMGLWGGLSLVVAGWRRSHLALVSTLAVAWVLYGLLGYPLLNDSSSARGLMRDVGTRLGPDAELGLVAWKEQNLLMADRRAATFGFENRWHEQLQAAVRWQRLSPLHRWLLVNDDAMQGCIDRSQAEMAGISNRRRWWLVPATAVSGACVPDLKELEREYRLQGPPDAD</sequence>
<dbReference type="OrthoDB" id="9775035at2"/>
<feature type="transmembrane region" description="Helical" evidence="8">
    <location>
        <begin position="398"/>
        <end position="417"/>
    </location>
</feature>
<feature type="transmembrane region" description="Helical" evidence="8">
    <location>
        <begin position="326"/>
        <end position="347"/>
    </location>
</feature>
<feature type="transmembrane region" description="Helical" evidence="8">
    <location>
        <begin position="303"/>
        <end position="320"/>
    </location>
</feature>
<keyword evidence="3" id="KW-0328">Glycosyltransferase</keyword>
<dbReference type="PANTHER" id="PTHR33908:SF3">
    <property type="entry name" value="UNDECAPRENYL PHOSPHATE-ALPHA-4-AMINO-4-DEOXY-L-ARABINOSE ARABINOSYL TRANSFERASE"/>
    <property type="match status" value="1"/>
</dbReference>
<evidence type="ECO:0000256" key="4">
    <source>
        <dbReference type="ARBA" id="ARBA00022679"/>
    </source>
</evidence>
<dbReference type="GO" id="GO:0005886">
    <property type="term" value="C:plasma membrane"/>
    <property type="evidence" value="ECO:0007669"/>
    <property type="project" value="UniProtKB-SubCell"/>
</dbReference>
<evidence type="ECO:0000256" key="6">
    <source>
        <dbReference type="ARBA" id="ARBA00022989"/>
    </source>
</evidence>
<evidence type="ECO:0000256" key="7">
    <source>
        <dbReference type="ARBA" id="ARBA00023136"/>
    </source>
</evidence>
<feature type="transmembrane region" description="Helical" evidence="8">
    <location>
        <begin position="135"/>
        <end position="152"/>
    </location>
</feature>
<dbReference type="PANTHER" id="PTHR33908">
    <property type="entry name" value="MANNOSYLTRANSFERASE YKCB-RELATED"/>
    <property type="match status" value="1"/>
</dbReference>
<dbReference type="InterPro" id="IPR050297">
    <property type="entry name" value="LipidA_mod_glycosyltrf_83"/>
</dbReference>
<evidence type="ECO:0000313" key="11">
    <source>
        <dbReference type="Proteomes" id="UP000822271"/>
    </source>
</evidence>
<comment type="subcellular location">
    <subcellularLocation>
        <location evidence="1">Cell membrane</location>
        <topology evidence="1">Multi-pass membrane protein</topology>
    </subcellularLocation>
</comment>
<keyword evidence="6 8" id="KW-1133">Transmembrane helix</keyword>
<protein>
    <submittedName>
        <fullName evidence="10">Glycosyltransferase family 39 protein</fullName>
    </submittedName>
</protein>
<keyword evidence="7 8" id="KW-0472">Membrane</keyword>
<dbReference type="EMBL" id="RAUE01000015">
    <property type="protein sequence ID" value="MBA0311323.1"/>
    <property type="molecule type" value="Genomic_DNA"/>
</dbReference>
<dbReference type="AlphaFoldDB" id="A0A2J0T645"/>
<keyword evidence="5 8" id="KW-0812">Transmembrane</keyword>
<proteinExistence type="predicted"/>
<reference evidence="10" key="1">
    <citation type="submission" date="2018-09" db="EMBL/GenBank/DDBJ databases">
        <authorList>
            <person name="Groschel M."/>
            <person name="Kohl T."/>
            <person name="Conchillo-Sole O."/>
            <person name="Mamat U."/>
            <person name="Yero D."/>
            <person name="Niemann S."/>
            <person name="Daura X."/>
            <person name="Gibert I."/>
        </authorList>
    </citation>
    <scope>NUCLEOTIDE SEQUENCE</scope>
    <source>
        <strain evidence="10">OG156</strain>
    </source>
</reference>
<accession>A0A2J0T645</accession>
<dbReference type="GO" id="GO:0016763">
    <property type="term" value="F:pentosyltransferase activity"/>
    <property type="evidence" value="ECO:0007669"/>
    <property type="project" value="TreeGrafter"/>
</dbReference>
<evidence type="ECO:0000259" key="9">
    <source>
        <dbReference type="Pfam" id="PF13231"/>
    </source>
</evidence>
<dbReference type="GO" id="GO:0009103">
    <property type="term" value="P:lipopolysaccharide biosynthetic process"/>
    <property type="evidence" value="ECO:0007669"/>
    <property type="project" value="TreeGrafter"/>
</dbReference>
<feature type="transmembrane region" description="Helical" evidence="8">
    <location>
        <begin position="354"/>
        <end position="376"/>
    </location>
</feature>
<feature type="transmembrane region" description="Helical" evidence="8">
    <location>
        <begin position="424"/>
        <end position="445"/>
    </location>
</feature>
<evidence type="ECO:0000256" key="2">
    <source>
        <dbReference type="ARBA" id="ARBA00022475"/>
    </source>
</evidence>
<keyword evidence="2" id="KW-1003">Cell membrane</keyword>
<dbReference type="RefSeq" id="WP_049428931.1">
    <property type="nucleotide sequence ID" value="NZ_CP154630.1"/>
</dbReference>
<feature type="transmembrane region" description="Helical" evidence="8">
    <location>
        <begin position="267"/>
        <end position="291"/>
    </location>
</feature>
<gene>
    <name evidence="10" type="ORF">D7Y33_09940</name>
</gene>
<evidence type="ECO:0000313" key="10">
    <source>
        <dbReference type="EMBL" id="MBA0311323.1"/>
    </source>
</evidence>